<gene>
    <name evidence="1" type="ORF">GQA70_16690</name>
</gene>
<protein>
    <submittedName>
        <fullName evidence="1">Uncharacterized protein</fullName>
    </submittedName>
</protein>
<evidence type="ECO:0000313" key="1">
    <source>
        <dbReference type="EMBL" id="QRF67796.1"/>
    </source>
</evidence>
<keyword evidence="2" id="KW-1185">Reference proteome</keyword>
<dbReference type="RefSeq" id="WP_023851057.1">
    <property type="nucleotide sequence ID" value="NZ_CP047166.1"/>
</dbReference>
<evidence type="ECO:0000313" key="2">
    <source>
        <dbReference type="Proteomes" id="UP000596387"/>
    </source>
</evidence>
<accession>A0ABX7FCG5</accession>
<name>A0ABX7FCG5_9RHOB</name>
<reference evidence="1 2" key="1">
    <citation type="submission" date="2019-12" db="EMBL/GenBank/DDBJ databases">
        <title>Complete Genome Sequence of a Quorum-Sensing Bacterium,Rhodobacteraceae bacterium C31, Isolated from a marine microalgae symbiotic bacteria.</title>
        <authorList>
            <person name="Zhang Y."/>
        </authorList>
    </citation>
    <scope>NUCLEOTIDE SEQUENCE [LARGE SCALE GENOMIC DNA]</scope>
    <source>
        <strain evidence="1 2">C31</strain>
    </source>
</reference>
<organism evidence="1 2">
    <name type="scientific">Ponticoccus alexandrii</name>
    <dbReference type="NCBI Taxonomy" id="1943633"/>
    <lineage>
        <taxon>Bacteria</taxon>
        <taxon>Pseudomonadati</taxon>
        <taxon>Pseudomonadota</taxon>
        <taxon>Alphaproteobacteria</taxon>
        <taxon>Rhodobacterales</taxon>
        <taxon>Roseobacteraceae</taxon>
        <taxon>Ponticoccus</taxon>
    </lineage>
</organism>
<dbReference type="EMBL" id="CP047166">
    <property type="protein sequence ID" value="QRF67796.1"/>
    <property type="molecule type" value="Genomic_DNA"/>
</dbReference>
<sequence length="159" mass="17615">MAVRLRISKSDALVVGGTVHVVCGVLDSTLELRPLDGSSDLLCFSHADVKRMIDEGKVSIEYGYFSGAQAARRALASSALISRMDAAEKAEIFRKQLYVDCFLEAEANGEVNRSNDPWSHSSLSWKNVSRPRYWSRYAMVGMGRSWGNFSPRSIPVARP</sequence>
<dbReference type="Proteomes" id="UP000596387">
    <property type="component" value="Chromosome"/>
</dbReference>
<proteinExistence type="predicted"/>